<dbReference type="SUPFAM" id="SSF49899">
    <property type="entry name" value="Concanavalin A-like lectins/glucanases"/>
    <property type="match status" value="1"/>
</dbReference>
<reference evidence="1" key="1">
    <citation type="journal article" date="2020" name="Science">
        <title>Unexpected conservation and global transmission of agrobacterial virulence plasmids.</title>
        <authorList>
            <person name="Weisberg A.J."/>
            <person name="Davis E.W. 2nd"/>
            <person name="Tabima J."/>
            <person name="Belcher M.S."/>
            <person name="Miller M."/>
            <person name="Kuo C.H."/>
            <person name="Loper J.E."/>
            <person name="Grunwald N.J."/>
            <person name="Putnam M.L."/>
            <person name="Chang J.H."/>
        </authorList>
    </citation>
    <scope>NUCLEOTIDE SEQUENCE</scope>
    <source>
        <strain evidence="1">17-1853-1a</strain>
    </source>
</reference>
<comment type="caution">
    <text evidence="1">The sequence shown here is derived from an EMBL/GenBank/DDBJ whole genome shotgun (WGS) entry which is preliminary data.</text>
</comment>
<dbReference type="Gene3D" id="2.60.120.200">
    <property type="match status" value="1"/>
</dbReference>
<sequence length="195" mass="21956">MDVNLKEAEWLNKPVLWEATETGLSLTTEANTDFWRETHYGFTRDSGHFLGVTVVDGFTASVRVQGEFRSLYDQAGLMVRIDENRWVKSGVEFTDGERFLSTVITDGKSDWSVSQPFKELEDFYIRITLKEGTMRIQASSNGSIWPLLRLAPFPKVSHYFVGLTACTPERGGLDVRFSEFSVGAAITTDLHDLSS</sequence>
<organism evidence="1 2">
    <name type="scientific">Agrobacterium tumefaciens</name>
    <dbReference type="NCBI Taxonomy" id="358"/>
    <lineage>
        <taxon>Bacteria</taxon>
        <taxon>Pseudomonadati</taxon>
        <taxon>Pseudomonadota</taxon>
        <taxon>Alphaproteobacteria</taxon>
        <taxon>Hyphomicrobiales</taxon>
        <taxon>Rhizobiaceae</taxon>
        <taxon>Rhizobium/Agrobacterium group</taxon>
        <taxon>Agrobacterium</taxon>
        <taxon>Agrobacterium tumefaciens complex</taxon>
    </lineage>
</organism>
<dbReference type="InterPro" id="IPR009784">
    <property type="entry name" value="DUF1349"/>
</dbReference>
<dbReference type="PANTHER" id="PTHR35332:SF2">
    <property type="entry name" value="REGULATION OF ENOLASE PROTEIN 1"/>
    <property type="match status" value="1"/>
</dbReference>
<protein>
    <submittedName>
        <fullName evidence="1">DUF1349 domain-containing protein</fullName>
    </submittedName>
</protein>
<dbReference type="EMBL" id="JAAMAY010000021">
    <property type="protein sequence ID" value="NTC28979.1"/>
    <property type="molecule type" value="Genomic_DNA"/>
</dbReference>
<gene>
    <name evidence="1" type="ORF">G6M46_12475</name>
</gene>
<evidence type="ECO:0000313" key="1">
    <source>
        <dbReference type="EMBL" id="NTC28979.1"/>
    </source>
</evidence>
<name>A0AA44F579_AGRTU</name>
<dbReference type="Pfam" id="PF07081">
    <property type="entry name" value="DUF1349"/>
    <property type="match status" value="1"/>
</dbReference>
<proteinExistence type="predicted"/>
<dbReference type="InterPro" id="IPR013320">
    <property type="entry name" value="ConA-like_dom_sf"/>
</dbReference>
<dbReference type="PANTHER" id="PTHR35332">
    <property type="entry name" value="REGULATION OF ENOLASE PROTEIN 1"/>
    <property type="match status" value="1"/>
</dbReference>
<dbReference type="Proteomes" id="UP000702952">
    <property type="component" value="Unassembled WGS sequence"/>
</dbReference>
<accession>A0AA44F579</accession>
<evidence type="ECO:0000313" key="2">
    <source>
        <dbReference type="Proteomes" id="UP000702952"/>
    </source>
</evidence>
<dbReference type="RefSeq" id="WP_065659449.1">
    <property type="nucleotide sequence ID" value="NZ_CP123840.1"/>
</dbReference>
<dbReference type="InterPro" id="IPR015987">
    <property type="entry name" value="UCP022704"/>
</dbReference>
<dbReference type="AlphaFoldDB" id="A0AA44F579"/>
<dbReference type="PIRSF" id="PIRSF022704">
    <property type="entry name" value="UCP022704"/>
    <property type="match status" value="1"/>
</dbReference>